<feature type="binding site" evidence="8">
    <location>
        <position position="319"/>
    </location>
    <ligand>
        <name>Mn(2+)</name>
        <dbReference type="ChEBI" id="CHEBI:29035"/>
        <label>1</label>
    </ligand>
</feature>
<protein>
    <recommendedName>
        <fullName evidence="8">Probable cytosol aminopeptidase</fullName>
        <ecNumber evidence="8">3.4.11.1</ecNumber>
    </recommendedName>
    <alternativeName>
        <fullName evidence="8">Leucine aminopeptidase</fullName>
        <shortName evidence="8">LAP</shortName>
        <ecNumber evidence="8">3.4.11.10</ecNumber>
    </alternativeName>
    <alternativeName>
        <fullName evidence="8">Leucyl aminopeptidase</fullName>
    </alternativeName>
</protein>
<dbReference type="InterPro" id="IPR008283">
    <property type="entry name" value="Peptidase_M17_N"/>
</dbReference>
<dbReference type="InterPro" id="IPR000819">
    <property type="entry name" value="Peptidase_M17_C"/>
</dbReference>
<dbReference type="PANTHER" id="PTHR11963">
    <property type="entry name" value="LEUCINE AMINOPEPTIDASE-RELATED"/>
    <property type="match status" value="1"/>
</dbReference>
<evidence type="ECO:0000256" key="6">
    <source>
        <dbReference type="ARBA" id="ARBA00022801"/>
    </source>
</evidence>
<evidence type="ECO:0000256" key="2">
    <source>
        <dbReference type="ARBA" id="ARBA00000967"/>
    </source>
</evidence>
<keyword evidence="8" id="KW-0963">Cytoplasm</keyword>
<dbReference type="SUPFAM" id="SSF52949">
    <property type="entry name" value="Macro domain-like"/>
    <property type="match status" value="1"/>
</dbReference>
<feature type="active site" evidence="8">
    <location>
        <position position="321"/>
    </location>
</feature>
<feature type="active site" evidence="8">
    <location>
        <position position="247"/>
    </location>
</feature>
<dbReference type="PROSITE" id="PS00631">
    <property type="entry name" value="CYTOSOL_AP"/>
    <property type="match status" value="1"/>
</dbReference>
<evidence type="ECO:0000313" key="11">
    <source>
        <dbReference type="Proteomes" id="UP000326061"/>
    </source>
</evidence>
<dbReference type="KEGG" id="suln:FJR47_05245"/>
<keyword evidence="6 8" id="KW-0378">Hydrolase</keyword>
<dbReference type="HAMAP" id="MF_00181">
    <property type="entry name" value="Cytosol_peptidase_M17"/>
    <property type="match status" value="1"/>
</dbReference>
<comment type="subcellular location">
    <subcellularLocation>
        <location evidence="8">Cytoplasm</location>
    </subcellularLocation>
</comment>
<evidence type="ECO:0000256" key="3">
    <source>
        <dbReference type="ARBA" id="ARBA00009528"/>
    </source>
</evidence>
<dbReference type="Pfam" id="PF00883">
    <property type="entry name" value="Peptidase_M17"/>
    <property type="match status" value="1"/>
</dbReference>
<dbReference type="RefSeq" id="WP_152299400.1">
    <property type="nucleotide sequence ID" value="NZ_CP041166.1"/>
</dbReference>
<dbReference type="GO" id="GO:0005737">
    <property type="term" value="C:cytoplasm"/>
    <property type="evidence" value="ECO:0007669"/>
    <property type="project" value="UniProtKB-SubCell"/>
</dbReference>
<feature type="binding site" evidence="8">
    <location>
        <position position="258"/>
    </location>
    <ligand>
        <name>Mn(2+)</name>
        <dbReference type="ChEBI" id="CHEBI:29035"/>
        <label>2</label>
    </ligand>
</feature>
<dbReference type="GO" id="GO:0030145">
    <property type="term" value="F:manganese ion binding"/>
    <property type="evidence" value="ECO:0007669"/>
    <property type="project" value="UniProtKB-UniRule"/>
</dbReference>
<keyword evidence="8" id="KW-0479">Metal-binding</keyword>
<feature type="binding site" evidence="8">
    <location>
        <position position="319"/>
    </location>
    <ligand>
        <name>Mn(2+)</name>
        <dbReference type="ChEBI" id="CHEBI:29035"/>
        <label>2</label>
    </ligand>
</feature>
<dbReference type="Gene3D" id="3.40.220.10">
    <property type="entry name" value="Leucine Aminopeptidase, subunit E, domain 1"/>
    <property type="match status" value="1"/>
</dbReference>
<evidence type="ECO:0000256" key="4">
    <source>
        <dbReference type="ARBA" id="ARBA00022438"/>
    </source>
</evidence>
<dbReference type="InterPro" id="IPR011356">
    <property type="entry name" value="Leucine_aapep/pepB"/>
</dbReference>
<dbReference type="Pfam" id="PF02789">
    <property type="entry name" value="Peptidase_M17_N"/>
    <property type="match status" value="1"/>
</dbReference>
<feature type="domain" description="Cytosol aminopeptidase" evidence="9">
    <location>
        <begin position="315"/>
        <end position="322"/>
    </location>
</feature>
<feature type="binding site" evidence="8">
    <location>
        <position position="317"/>
    </location>
    <ligand>
        <name>Mn(2+)</name>
        <dbReference type="ChEBI" id="CHEBI:29035"/>
        <label>1</label>
    </ligand>
</feature>
<evidence type="ECO:0000313" key="10">
    <source>
        <dbReference type="EMBL" id="QFR43337.1"/>
    </source>
</evidence>
<dbReference type="PANTHER" id="PTHR11963:SF23">
    <property type="entry name" value="CYTOSOL AMINOPEPTIDASE"/>
    <property type="match status" value="1"/>
</dbReference>
<evidence type="ECO:0000256" key="5">
    <source>
        <dbReference type="ARBA" id="ARBA00022670"/>
    </source>
</evidence>
<dbReference type="EMBL" id="CP041166">
    <property type="protein sequence ID" value="QFR43337.1"/>
    <property type="molecule type" value="Genomic_DNA"/>
</dbReference>
<keyword evidence="7 8" id="KW-0464">Manganese</keyword>
<comment type="catalytic activity">
    <reaction evidence="2 8">
        <text>Release of an N-terminal amino acid, preferentially leucine, but not glutamic or aspartic acids.</text>
        <dbReference type="EC" id="3.4.11.10"/>
    </reaction>
</comment>
<gene>
    <name evidence="8" type="primary">pepA</name>
    <name evidence="10" type="ORF">FJR47_05245</name>
</gene>
<evidence type="ECO:0000256" key="7">
    <source>
        <dbReference type="ARBA" id="ARBA00023211"/>
    </source>
</evidence>
<comment type="similarity">
    <text evidence="3 8">Belongs to the peptidase M17 family.</text>
</comment>
<dbReference type="Gene3D" id="3.40.630.10">
    <property type="entry name" value="Zn peptidases"/>
    <property type="match status" value="1"/>
</dbReference>
<feature type="binding site" evidence="8">
    <location>
        <position position="240"/>
    </location>
    <ligand>
        <name>Mn(2+)</name>
        <dbReference type="ChEBI" id="CHEBI:29035"/>
        <label>1</label>
    </ligand>
</feature>
<dbReference type="Proteomes" id="UP000326061">
    <property type="component" value="Chromosome"/>
</dbReference>
<feature type="binding site" evidence="8">
    <location>
        <position position="235"/>
    </location>
    <ligand>
        <name>Mn(2+)</name>
        <dbReference type="ChEBI" id="CHEBI:29035"/>
        <label>2</label>
    </ligand>
</feature>
<dbReference type="AlphaFoldDB" id="A0AAJ4A3R6"/>
<dbReference type="SUPFAM" id="SSF53187">
    <property type="entry name" value="Zn-dependent exopeptidases"/>
    <property type="match status" value="1"/>
</dbReference>
<comment type="function">
    <text evidence="8">Presumably involved in the processing and regular turnover of intracellular proteins. Catalyzes the removal of unsubstituted N-terminal amino acids from various peptides.</text>
</comment>
<evidence type="ECO:0000256" key="1">
    <source>
        <dbReference type="ARBA" id="ARBA00000135"/>
    </source>
</evidence>
<organism evidence="10 11">
    <name type="scientific">Sulfurimonas xiamenensis</name>
    <dbReference type="NCBI Taxonomy" id="2590021"/>
    <lineage>
        <taxon>Bacteria</taxon>
        <taxon>Pseudomonadati</taxon>
        <taxon>Campylobacterota</taxon>
        <taxon>Epsilonproteobacteria</taxon>
        <taxon>Campylobacterales</taxon>
        <taxon>Sulfurimonadaceae</taxon>
        <taxon>Sulfurimonas</taxon>
    </lineage>
</organism>
<proteinExistence type="inferred from homology"/>
<dbReference type="InterPro" id="IPR043472">
    <property type="entry name" value="Macro_dom-like"/>
</dbReference>
<dbReference type="EC" id="3.4.11.1" evidence="8"/>
<keyword evidence="5 8" id="KW-0645">Protease</keyword>
<dbReference type="NCBIfam" id="NF002081">
    <property type="entry name" value="PRK00913.3-3"/>
    <property type="match status" value="1"/>
</dbReference>
<accession>A0AAJ4A3R6</accession>
<dbReference type="GO" id="GO:0070006">
    <property type="term" value="F:metalloaminopeptidase activity"/>
    <property type="evidence" value="ECO:0007669"/>
    <property type="project" value="InterPro"/>
</dbReference>
<reference evidence="11" key="1">
    <citation type="submission" date="2019-06" db="EMBL/GenBank/DDBJ databases">
        <title>Sulfurimonas gotlandica sp. nov., a chemoautotrophic and psychrotolerant epsilonproteobacterium isolated from a pelagic redoxcline, and an emended description of the genus Sulfurimonas.</title>
        <authorList>
            <person name="Wang S."/>
            <person name="Jiang L."/>
            <person name="Shao Z."/>
        </authorList>
    </citation>
    <scope>NUCLEOTIDE SEQUENCE [LARGE SCALE GENOMIC DNA]</scope>
    <source>
        <strain evidence="11">1-1N</strain>
    </source>
</reference>
<evidence type="ECO:0000259" key="9">
    <source>
        <dbReference type="PROSITE" id="PS00631"/>
    </source>
</evidence>
<dbReference type="PRINTS" id="PR00481">
    <property type="entry name" value="LAMNOPPTDASE"/>
</dbReference>
<dbReference type="CDD" id="cd00433">
    <property type="entry name" value="Peptidase_M17"/>
    <property type="match status" value="1"/>
</dbReference>
<dbReference type="InterPro" id="IPR023042">
    <property type="entry name" value="Peptidase_M17_leu_NH2_pept"/>
</dbReference>
<dbReference type="GO" id="GO:0006508">
    <property type="term" value="P:proteolysis"/>
    <property type="evidence" value="ECO:0007669"/>
    <property type="project" value="UniProtKB-KW"/>
</dbReference>
<comment type="catalytic activity">
    <reaction evidence="1 8">
        <text>Release of an N-terminal amino acid, Xaa-|-Yaa-, in which Xaa is preferably Leu, but may be other amino acids including Pro although not Arg or Lys, and Yaa may be Pro. Amino acid amides and methyl esters are also readily hydrolyzed, but rates on arylamides are exceedingly low.</text>
        <dbReference type="EC" id="3.4.11.1"/>
    </reaction>
</comment>
<name>A0AAJ4A3R6_9BACT</name>
<keyword evidence="11" id="KW-1185">Reference proteome</keyword>
<comment type="cofactor">
    <cofactor evidence="8">
        <name>Mn(2+)</name>
        <dbReference type="ChEBI" id="CHEBI:29035"/>
    </cofactor>
    <text evidence="8">Binds 2 manganese ions per subunit.</text>
</comment>
<feature type="binding site" evidence="8">
    <location>
        <position position="240"/>
    </location>
    <ligand>
        <name>Mn(2+)</name>
        <dbReference type="ChEBI" id="CHEBI:29035"/>
        <label>2</label>
    </ligand>
</feature>
<sequence>MNIQLVNKEISDIDSEVLIEFLTNSELKDHKDAKILNSAGFKAEQDSTCFLYEKAILFCGVDNKKSDDLRSACAAMIKVLKSSNYKSAKISVVNKSAIKALVEGIVLGGYEFNEYKSEPKKVVLEDLFLASTDIDFGNLETIFNEALTVANATCFTRDIVNRAPQEINPQTLSKLAKKLAKENSLECNILKEDDLAKESMGAMLAVGRASVHESALIHLAYKPKNPKKIISLVGKGLTYDSGGLSLKPATSMVTMKMDKAGACAVLGIIKAVSELGLDIEVHAFIGAVENMVGGNAYKPDDVLVSRSKTTIEVRNTDAEGRLVLADVLDYAQDTVNADYIFDFATLTGACMIALGQYTTGLMGHSHKLKHDISRAGADSGELISSLPFNNHLKKLLKSEIADISNTASKPYGGAITAGLFLDKFIRDENKNRWMHFDIAGSAYTEAPWDCNVYGATGAGVRLMCEYLKDIK</sequence>
<evidence type="ECO:0000256" key="8">
    <source>
        <dbReference type="HAMAP-Rule" id="MF_00181"/>
    </source>
</evidence>
<dbReference type="EC" id="3.4.11.10" evidence="8"/>
<keyword evidence="4 8" id="KW-0031">Aminopeptidase</keyword>